<evidence type="ECO:0000313" key="1">
    <source>
        <dbReference type="EMBL" id="APW61667.1"/>
    </source>
</evidence>
<accession>A0A1U7CRU4</accession>
<dbReference type="KEGG" id="pbor:BSF38_03192"/>
<protein>
    <submittedName>
        <fullName evidence="1">Putative MFS-type transporter YhjX</fullName>
    </submittedName>
</protein>
<dbReference type="AlphaFoldDB" id="A0A1U7CRU4"/>
<dbReference type="EMBL" id="CP019082">
    <property type="protein sequence ID" value="APW61667.1"/>
    <property type="molecule type" value="Genomic_DNA"/>
</dbReference>
<evidence type="ECO:0000313" key="2">
    <source>
        <dbReference type="Proteomes" id="UP000186309"/>
    </source>
</evidence>
<proteinExistence type="predicted"/>
<dbReference type="RefSeq" id="WP_076350967.1">
    <property type="nucleotide sequence ID" value="NZ_CP019082.1"/>
</dbReference>
<name>A0A1U7CRU4_9BACT</name>
<dbReference type="OrthoDB" id="359260at2"/>
<organism evidence="1 2">
    <name type="scientific">Paludisphaera borealis</name>
    <dbReference type="NCBI Taxonomy" id="1387353"/>
    <lineage>
        <taxon>Bacteria</taxon>
        <taxon>Pseudomonadati</taxon>
        <taxon>Planctomycetota</taxon>
        <taxon>Planctomycetia</taxon>
        <taxon>Isosphaerales</taxon>
        <taxon>Isosphaeraceae</taxon>
        <taxon>Paludisphaera</taxon>
    </lineage>
</organism>
<sequence>MASCDCCGTRILFGGVKLDDLRFCNAKCAEQGYWIQRGDAIPEGEVQERLRSLHQGQCPRCAGPGPVDVHTSHRVYSALAFTAWSSHPEICCRSCGRWKQLKHGAFSLALGWWGFPFGFLLTPVQLTRNFTGLVGLSGPKDDAPSPTFRRAVQVAMAKQRAGG</sequence>
<reference evidence="2" key="1">
    <citation type="submission" date="2016-12" db="EMBL/GenBank/DDBJ databases">
        <title>Comparative genomics of four Isosphaeraceae planctomycetes: a common pool of plasmids and glycoside hydrolase genes.</title>
        <authorList>
            <person name="Ivanova A."/>
        </authorList>
    </citation>
    <scope>NUCLEOTIDE SEQUENCE [LARGE SCALE GENOMIC DNA]</scope>
    <source>
        <strain evidence="2">PX4</strain>
    </source>
</reference>
<dbReference type="Proteomes" id="UP000186309">
    <property type="component" value="Chromosome"/>
</dbReference>
<gene>
    <name evidence="1" type="primary">yhjX_1</name>
    <name evidence="1" type="ORF">BSF38_03192</name>
</gene>
<keyword evidence="2" id="KW-1185">Reference proteome</keyword>